<dbReference type="PROSITE" id="PS50914">
    <property type="entry name" value="BON"/>
    <property type="match status" value="2"/>
</dbReference>
<evidence type="ECO:0000313" key="4">
    <source>
        <dbReference type="Proteomes" id="UP001199044"/>
    </source>
</evidence>
<dbReference type="PROSITE" id="PS51257">
    <property type="entry name" value="PROKAR_LIPOPROTEIN"/>
    <property type="match status" value="1"/>
</dbReference>
<dbReference type="EMBL" id="JAIWIU010000160">
    <property type="protein sequence ID" value="MCA2018252.1"/>
    <property type="molecule type" value="Genomic_DNA"/>
</dbReference>
<accession>A0ABS7YT84</accession>
<comment type="caution">
    <text evidence="3">The sequence shown here is derived from an EMBL/GenBank/DDBJ whole genome shotgun (WGS) entry which is preliminary data.</text>
</comment>
<feature type="domain" description="BON" evidence="2">
    <location>
        <begin position="46"/>
        <end position="114"/>
    </location>
</feature>
<keyword evidence="4" id="KW-1185">Reference proteome</keyword>
<proteinExistence type="predicted"/>
<name>A0ABS7YT84_9VIBR</name>
<dbReference type="Proteomes" id="UP001199044">
    <property type="component" value="Unassembled WGS sequence"/>
</dbReference>
<dbReference type="PANTHER" id="PTHR34606:SF4">
    <property type="entry name" value="OUTER MEMBRANE LIPOPROTEIN DOLP"/>
    <property type="match status" value="1"/>
</dbReference>
<evidence type="ECO:0000313" key="3">
    <source>
        <dbReference type="EMBL" id="MCA2018252.1"/>
    </source>
</evidence>
<protein>
    <submittedName>
        <fullName evidence="3">BON domain-containing protein</fullName>
    </submittedName>
</protein>
<gene>
    <name evidence="3" type="ORF">LDJ79_19180</name>
</gene>
<sequence length="190" mass="21101">MKKYRHFLLALTVLFSVTGCAGIFIAGAATTANLVTDPRSAQQIWDDNHLELNIGGLSHKAPYKNQLRITSVSYQGKVVLIGQAKQQDLLDKFAAEVRNMKGVRELHNRVEVKEPLSFSQVSEDSWITTKVKSALLTKSELNGVKVSVETEDKVVYLFGYITRDKAQIATDVARNISGVKEVVRGFNYAD</sequence>
<evidence type="ECO:0000259" key="2">
    <source>
        <dbReference type="PROSITE" id="PS50914"/>
    </source>
</evidence>
<feature type="signal peptide" evidence="1">
    <location>
        <begin position="1"/>
        <end position="21"/>
    </location>
</feature>
<dbReference type="RefSeq" id="WP_068712131.1">
    <property type="nucleotide sequence ID" value="NZ_AP014635.1"/>
</dbReference>
<feature type="domain" description="BON" evidence="2">
    <location>
        <begin position="123"/>
        <end position="190"/>
    </location>
</feature>
<dbReference type="Pfam" id="PF04972">
    <property type="entry name" value="BON"/>
    <property type="match status" value="2"/>
</dbReference>
<dbReference type="PANTHER" id="PTHR34606">
    <property type="entry name" value="BON DOMAIN-CONTAINING PROTEIN"/>
    <property type="match status" value="1"/>
</dbReference>
<evidence type="ECO:0000256" key="1">
    <source>
        <dbReference type="SAM" id="SignalP"/>
    </source>
</evidence>
<organism evidence="3 4">
    <name type="scientific">Vibrio tritonius</name>
    <dbReference type="NCBI Taxonomy" id="1435069"/>
    <lineage>
        <taxon>Bacteria</taxon>
        <taxon>Pseudomonadati</taxon>
        <taxon>Pseudomonadota</taxon>
        <taxon>Gammaproteobacteria</taxon>
        <taxon>Vibrionales</taxon>
        <taxon>Vibrionaceae</taxon>
        <taxon>Vibrio</taxon>
    </lineage>
</organism>
<dbReference type="InterPro" id="IPR007055">
    <property type="entry name" value="BON_dom"/>
</dbReference>
<reference evidence="4" key="1">
    <citation type="submission" date="2023-07" db="EMBL/GenBank/DDBJ databases">
        <title>Molecular identification of indigenous halophilic bacteria isolated from red sea cost, biodegradation of synthetic dyes and assessment of degraded metabolite toxicity.</title>
        <authorList>
            <person name="Chaieb K."/>
            <person name="Altayb H.N."/>
        </authorList>
    </citation>
    <scope>NUCLEOTIDE SEQUENCE [LARGE SCALE GENOMIC DNA]</scope>
    <source>
        <strain evidence="4">K20</strain>
    </source>
</reference>
<feature type="chain" id="PRO_5046230029" evidence="1">
    <location>
        <begin position="22"/>
        <end position="190"/>
    </location>
</feature>
<dbReference type="InterPro" id="IPR051686">
    <property type="entry name" value="Lipoprotein_DolP"/>
</dbReference>
<keyword evidence="1" id="KW-0732">Signal</keyword>